<comment type="caution">
    <text evidence="4">The sequence shown here is derived from an EMBL/GenBank/DDBJ whole genome shotgun (WGS) entry which is preliminary data.</text>
</comment>
<keyword evidence="1" id="KW-0175">Coiled coil</keyword>
<dbReference type="EMBL" id="JBHSGB010000017">
    <property type="protein sequence ID" value="MFC4656945.1"/>
    <property type="molecule type" value="Genomic_DNA"/>
</dbReference>
<sequence length="703" mass="79929">MENFEKELAEVQRRLDKIKQLQKQEEEFKQQSEIRFNANLAALKKYYPDVYRQVVDYTPKPGFSLLVSESGVGNFVPKDLSVPVYSQIDPIAQVQEQVRQNVDKPLFGRAALYKKGASSADKRIHIQYMNRLSTKIADLTAESKEPLIQQLPQHFPSFLSFGIGLGYHLPMLLAEHVFDYIFLCEPDFELFYASLFCTDWGALFEIAEKNNSSMFMLIGVSYQDFFQKIIELTAAVGAFSIINSFCYQHYPSEQINQSIANFFRNFYQVQLGFGFYNDATTGLAHAVRNSRNHAHFFIKNKALKPHKGIPAFVVGNGPSLDESIELIREYQDKVIIFAAGTALQSLMNAGIKPDFHVIVERTLSVYQVLTNTTTDDMLSDMNLLSVEVVYPDTLNHYKWAGLGLKGPEASTVFMQMLHYAKTRKLLTALPFAGPLVSNTAATYACELGFEEVYLFGVDNGYPMDKSKSHSSLSIYSNEKYAGRYKPNPHAIYPLEGNLDGSVLATDFMAISKVQLDNLFLSHKEVTAYKVGSGAKLRGVTPLAIDDVIISSRCKDKKWVVERIKSDFFHKSEVSEQDEKLLAFKEFDNLVAYLLEIGNRQIHSRKDAADVLKAQSRVVFSYKDSVSAHLFHVVKGTLLYFHCPLITLLYTYENDEQTLAWFKESFAIWMEFLQAIRSDFPENWYNRCESKLWVPPAAEPAKSQ</sequence>
<dbReference type="InterPro" id="IPR045376">
    <property type="entry name" value="Maf_N"/>
</dbReference>
<dbReference type="RefSeq" id="WP_377336498.1">
    <property type="nucleotide sequence ID" value="NZ_JBHSGB010000017.1"/>
</dbReference>
<protein>
    <submittedName>
        <fullName evidence="4">6-hydroxymethylpterin diphosphokinase MptE-like protein</fullName>
    </submittedName>
</protein>
<accession>A0ABV9JRX5</accession>
<gene>
    <name evidence="4" type="ORF">ACFO3I_18140</name>
</gene>
<keyword evidence="5" id="KW-1185">Reference proteome</keyword>
<feature type="domain" description="Glycosyltransferase Maf N-terminal" evidence="3">
    <location>
        <begin position="35"/>
        <end position="267"/>
    </location>
</feature>
<feature type="domain" description="6-hydroxymethylpterin diphosphokinase MptE-like" evidence="2">
    <location>
        <begin position="299"/>
        <end position="462"/>
    </location>
</feature>
<organism evidence="4 5">
    <name type="scientific">Rheinheimera marina</name>
    <dbReference type="NCBI Taxonomy" id="1774958"/>
    <lineage>
        <taxon>Bacteria</taxon>
        <taxon>Pseudomonadati</taxon>
        <taxon>Pseudomonadota</taxon>
        <taxon>Gammaproteobacteria</taxon>
        <taxon>Chromatiales</taxon>
        <taxon>Chromatiaceae</taxon>
        <taxon>Rheinheimera</taxon>
    </lineage>
</organism>
<dbReference type="Proteomes" id="UP001595962">
    <property type="component" value="Unassembled WGS sequence"/>
</dbReference>
<proteinExistence type="predicted"/>
<dbReference type="InterPro" id="IPR002826">
    <property type="entry name" value="MptE-like"/>
</dbReference>
<evidence type="ECO:0000259" key="2">
    <source>
        <dbReference type="Pfam" id="PF01973"/>
    </source>
</evidence>
<evidence type="ECO:0000313" key="5">
    <source>
        <dbReference type="Proteomes" id="UP001595962"/>
    </source>
</evidence>
<evidence type="ECO:0000259" key="3">
    <source>
        <dbReference type="Pfam" id="PF20157"/>
    </source>
</evidence>
<feature type="coiled-coil region" evidence="1">
    <location>
        <begin position="1"/>
        <end position="31"/>
    </location>
</feature>
<dbReference type="Pfam" id="PF20157">
    <property type="entry name" value="Maf_flag10_N"/>
    <property type="match status" value="1"/>
</dbReference>
<reference evidence="5" key="1">
    <citation type="journal article" date="2019" name="Int. J. Syst. Evol. Microbiol.">
        <title>The Global Catalogue of Microorganisms (GCM) 10K type strain sequencing project: providing services to taxonomists for standard genome sequencing and annotation.</title>
        <authorList>
            <consortium name="The Broad Institute Genomics Platform"/>
            <consortium name="The Broad Institute Genome Sequencing Center for Infectious Disease"/>
            <person name="Wu L."/>
            <person name="Ma J."/>
        </authorList>
    </citation>
    <scope>NUCLEOTIDE SEQUENCE [LARGE SCALE GENOMIC DNA]</scope>
    <source>
        <strain evidence="5">DT28</strain>
    </source>
</reference>
<dbReference type="Pfam" id="PF01973">
    <property type="entry name" value="MptE-like"/>
    <property type="match status" value="1"/>
</dbReference>
<evidence type="ECO:0000313" key="4">
    <source>
        <dbReference type="EMBL" id="MFC4656945.1"/>
    </source>
</evidence>
<name>A0ABV9JRX5_9GAMM</name>
<dbReference type="PANTHER" id="PTHR41786:SF1">
    <property type="entry name" value="6-HYDROXYMETHYLPTERIN DIPHOSPHOKINASE MPTE-LIKE DOMAIN-CONTAINING PROTEIN"/>
    <property type="match status" value="1"/>
</dbReference>
<evidence type="ECO:0000256" key="1">
    <source>
        <dbReference type="SAM" id="Coils"/>
    </source>
</evidence>
<dbReference type="PANTHER" id="PTHR41786">
    <property type="entry name" value="MOTILITY ACCESSORY FACTOR MAF"/>
    <property type="match status" value="1"/>
</dbReference>